<reference evidence="2" key="1">
    <citation type="submission" date="2021-02" db="EMBL/GenBank/DDBJ databases">
        <authorList>
            <person name="Dougan E. K."/>
            <person name="Rhodes N."/>
            <person name="Thang M."/>
            <person name="Chan C."/>
        </authorList>
    </citation>
    <scope>NUCLEOTIDE SEQUENCE</scope>
</reference>
<keyword evidence="4" id="KW-1185">Reference proteome</keyword>
<organism evidence="2 4">
    <name type="scientific">Polarella glacialis</name>
    <name type="common">Dinoflagellate</name>
    <dbReference type="NCBI Taxonomy" id="89957"/>
    <lineage>
        <taxon>Eukaryota</taxon>
        <taxon>Sar</taxon>
        <taxon>Alveolata</taxon>
        <taxon>Dinophyceae</taxon>
        <taxon>Suessiales</taxon>
        <taxon>Suessiaceae</taxon>
        <taxon>Polarella</taxon>
    </lineage>
</organism>
<evidence type="ECO:0000313" key="4">
    <source>
        <dbReference type="Proteomes" id="UP000654075"/>
    </source>
</evidence>
<accession>A0A813FB10</accession>
<dbReference type="EMBL" id="CAJNNV010010624">
    <property type="protein sequence ID" value="CAE8598843.1"/>
    <property type="molecule type" value="Genomic_DNA"/>
</dbReference>
<dbReference type="EMBL" id="CAJNNV010024215">
    <property type="protein sequence ID" value="CAE8608948.1"/>
    <property type="molecule type" value="Genomic_DNA"/>
</dbReference>
<dbReference type="EMBL" id="CAJNNW010010762">
    <property type="protein sequence ID" value="CAE8652430.1"/>
    <property type="molecule type" value="Genomic_DNA"/>
</dbReference>
<sequence length="232" mass="24719">MCEILRQALTPGQQVEENAADSSCILQTSADSGVIGNNLVRAVNAVLLPVQAQLNEQLPTEIQERGYDPMEQVASGTVAHGPTINIPLSPCSVKTSITYDIYNLLGLDSIWISELLATQASTKGVSASATGSFKVQFNQSLTAEGKLKVSLSFGFQGKVKTLSKALVSARVSDVQFQVKSFIVSCSEGEDNICETITATASIIFRKSLEAQISMSIQDTINEKLESLAGKSV</sequence>
<dbReference type="Proteomes" id="UP000654075">
    <property type="component" value="Unassembled WGS sequence"/>
</dbReference>
<dbReference type="AlphaFoldDB" id="A0A813FB10"/>
<gene>
    <name evidence="1" type="ORF">PGLA1383_LOCUS17242</name>
    <name evidence="2" type="ORF">PGLA1383_LOCUS26776</name>
    <name evidence="3" type="ORF">PGLA2088_LOCUS9692</name>
</gene>
<name>A0A813FB10_POLGL</name>
<dbReference type="Proteomes" id="UP000626109">
    <property type="component" value="Unassembled WGS sequence"/>
</dbReference>
<evidence type="ECO:0000313" key="1">
    <source>
        <dbReference type="EMBL" id="CAE8598843.1"/>
    </source>
</evidence>
<evidence type="ECO:0000313" key="3">
    <source>
        <dbReference type="EMBL" id="CAE8652430.1"/>
    </source>
</evidence>
<protein>
    <submittedName>
        <fullName evidence="2">Uncharacterized protein</fullName>
    </submittedName>
</protein>
<evidence type="ECO:0000313" key="2">
    <source>
        <dbReference type="EMBL" id="CAE8608948.1"/>
    </source>
</evidence>
<proteinExistence type="predicted"/>
<feature type="non-terminal residue" evidence="2">
    <location>
        <position position="1"/>
    </location>
</feature>
<comment type="caution">
    <text evidence="2">The sequence shown here is derived from an EMBL/GenBank/DDBJ whole genome shotgun (WGS) entry which is preliminary data.</text>
</comment>